<keyword evidence="3" id="KW-1185">Reference proteome</keyword>
<feature type="compositionally biased region" description="Basic and acidic residues" evidence="1">
    <location>
        <begin position="270"/>
        <end position="281"/>
    </location>
</feature>
<evidence type="ECO:0000256" key="1">
    <source>
        <dbReference type="SAM" id="MobiDB-lite"/>
    </source>
</evidence>
<reference evidence="2 3" key="1">
    <citation type="submission" date="2018-06" db="EMBL/GenBank/DDBJ databases">
        <title>Comparative genomics reveals the genomic features of Rhizophagus irregularis, R. cerebriforme, R. diaphanum and Gigaspora rosea, and their symbiotic lifestyle signature.</title>
        <authorList>
            <person name="Morin E."/>
            <person name="San Clemente H."/>
            <person name="Chen E.C.H."/>
            <person name="De La Providencia I."/>
            <person name="Hainaut M."/>
            <person name="Kuo A."/>
            <person name="Kohler A."/>
            <person name="Murat C."/>
            <person name="Tang N."/>
            <person name="Roy S."/>
            <person name="Loubradou J."/>
            <person name="Henrissat B."/>
            <person name="Grigoriev I.V."/>
            <person name="Corradi N."/>
            <person name="Roux C."/>
            <person name="Martin F.M."/>
        </authorList>
    </citation>
    <scope>NUCLEOTIDE SEQUENCE [LARGE SCALE GENOMIC DNA]</scope>
    <source>
        <strain evidence="2 3">DAOM 227022</strain>
    </source>
</reference>
<comment type="caution">
    <text evidence="2">The sequence shown here is derived from an EMBL/GenBank/DDBJ whole genome shotgun (WGS) entry which is preliminary data.</text>
</comment>
<name>A0A397TA88_9GLOM</name>
<dbReference type="Proteomes" id="UP000265703">
    <property type="component" value="Unassembled WGS sequence"/>
</dbReference>
<sequence>MNSNSDYWKNNDFGETLDERFLYILCSDYERYEDMIINNQLNREVDSEFYKERIDLLLKTKESQLEKLIQIHANEIINHRKLFYESVDLKYANRKYSITSTLSSMILHPEVEKILLNGRSMNPSQHGITEQGRGKIGTMEDVADAIKRKLVIKDDEPIIGRDELYRQYYAELGQLKERQEKELRDFLAFYKREQEYFEECLIKVKKHEKAVSPTVSSNSKSSSNNIIETMEFRPNVQVEKKINNPQKSKVTFITLDSDQSSSSSSSSIHGIHEATLGKRSVDPNNTIGSSTSGNFTPIPTVYENNANRQESVIPKTVSFDVNEQQSSTQTISPFNPVENNLNNLLNNLNPGAIQILNMLGSAVQKQDNVKIDELLKCAEKLLKN</sequence>
<protein>
    <recommendedName>
        <fullName evidence="4">Sds3-like-domain-containing protein</fullName>
    </recommendedName>
</protein>
<accession>A0A397TA88</accession>
<dbReference type="EMBL" id="QKYT01000095">
    <property type="protein sequence ID" value="RIA93856.1"/>
    <property type="molecule type" value="Genomic_DNA"/>
</dbReference>
<evidence type="ECO:0008006" key="4">
    <source>
        <dbReference type="Google" id="ProtNLM"/>
    </source>
</evidence>
<dbReference type="OrthoDB" id="2336529at2759"/>
<gene>
    <name evidence="2" type="ORF">C1645_735211</name>
</gene>
<evidence type="ECO:0000313" key="2">
    <source>
        <dbReference type="EMBL" id="RIA93856.1"/>
    </source>
</evidence>
<proteinExistence type="predicted"/>
<dbReference type="AlphaFoldDB" id="A0A397TA88"/>
<feature type="region of interest" description="Disordered" evidence="1">
    <location>
        <begin position="255"/>
        <end position="301"/>
    </location>
</feature>
<evidence type="ECO:0000313" key="3">
    <source>
        <dbReference type="Proteomes" id="UP000265703"/>
    </source>
</evidence>
<feature type="compositionally biased region" description="Polar residues" evidence="1">
    <location>
        <begin position="282"/>
        <end position="301"/>
    </location>
</feature>
<organism evidence="2 3">
    <name type="scientific">Glomus cerebriforme</name>
    <dbReference type="NCBI Taxonomy" id="658196"/>
    <lineage>
        <taxon>Eukaryota</taxon>
        <taxon>Fungi</taxon>
        <taxon>Fungi incertae sedis</taxon>
        <taxon>Mucoromycota</taxon>
        <taxon>Glomeromycotina</taxon>
        <taxon>Glomeromycetes</taxon>
        <taxon>Glomerales</taxon>
        <taxon>Glomeraceae</taxon>
        <taxon>Glomus</taxon>
    </lineage>
</organism>